<dbReference type="AlphaFoldDB" id="A0A6L5QEY4"/>
<keyword evidence="2" id="KW-1133">Transmembrane helix</keyword>
<evidence type="ECO:0000259" key="4">
    <source>
        <dbReference type="Pfam" id="PF25963"/>
    </source>
</evidence>
<evidence type="ECO:0000259" key="3">
    <source>
        <dbReference type="Pfam" id="PF25917"/>
    </source>
</evidence>
<sequence>MSEPENKGNDKQDDKAEAPAKKRKIRVVLLSLGAVAVLLGGGWFLYHELIGQYFEDTDDAYLRADDITVSPKINGYIAEVLVKENQDVKAGQPLVRIDPRDYNAQTEQYQAQIEIAHATADAVRAQVAEQESTVAQMRAQLAAARDNADFAKREVARYAPLVEIGAENAETLATRRNQAEQSARQVAAQQAALDNAVKHIASLQAQVRQAEAQSGTARAQLKAADVNLESTQLSASADGRVGDLTVRVGQFAQPGTRLMSIVPLNTLYISANFKETQIGRMRLGQPAEIKIDALPGLKLHGHVESLAPGTGAQFSLLPPQNATGNFTKIVQRVPVRLAIDATAETRRVLVPGLSLKVVVDTTSARDAVKQIRANEDAHKEARQ</sequence>
<dbReference type="InterPro" id="IPR058625">
    <property type="entry name" value="MdtA-like_BSH"/>
</dbReference>
<gene>
    <name evidence="5" type="ORF">GJ697_10655</name>
</gene>
<dbReference type="Gene3D" id="1.10.287.470">
    <property type="entry name" value="Helix hairpin bin"/>
    <property type="match status" value="1"/>
</dbReference>
<comment type="caution">
    <text evidence="5">The sequence shown here is derived from an EMBL/GenBank/DDBJ whole genome shotgun (WGS) entry which is preliminary data.</text>
</comment>
<evidence type="ECO:0000313" key="6">
    <source>
        <dbReference type="Proteomes" id="UP000481037"/>
    </source>
</evidence>
<feature type="coiled-coil region" evidence="1">
    <location>
        <begin position="120"/>
        <end position="154"/>
    </location>
</feature>
<dbReference type="PRINTS" id="PR01490">
    <property type="entry name" value="RTXTOXIND"/>
</dbReference>
<dbReference type="Pfam" id="PF25963">
    <property type="entry name" value="Beta-barrel_AAEA"/>
    <property type="match status" value="1"/>
</dbReference>
<organism evidence="5 6">
    <name type="scientific">Duganella alba</name>
    <dbReference type="NCBI Taxonomy" id="2666081"/>
    <lineage>
        <taxon>Bacteria</taxon>
        <taxon>Pseudomonadati</taxon>
        <taxon>Pseudomonadota</taxon>
        <taxon>Betaproteobacteria</taxon>
        <taxon>Burkholderiales</taxon>
        <taxon>Oxalobacteraceae</taxon>
        <taxon>Telluria group</taxon>
        <taxon>Duganella</taxon>
    </lineage>
</organism>
<keyword evidence="2" id="KW-0812">Transmembrane</keyword>
<keyword evidence="6" id="KW-1185">Reference proteome</keyword>
<name>A0A6L5QEY4_9BURK</name>
<feature type="domain" description="Multidrug resistance protein MdtA-like barrel-sandwich hybrid" evidence="3">
    <location>
        <begin position="67"/>
        <end position="262"/>
    </location>
</feature>
<dbReference type="InterPro" id="IPR058634">
    <property type="entry name" value="AaeA-lik-b-barrel"/>
</dbReference>
<feature type="domain" description="p-hydroxybenzoic acid efflux pump subunit AaeA-like beta-barrel" evidence="4">
    <location>
        <begin position="266"/>
        <end position="359"/>
    </location>
</feature>
<dbReference type="PANTHER" id="PTHR30386">
    <property type="entry name" value="MEMBRANE FUSION SUBUNIT OF EMRAB-TOLC MULTIDRUG EFFLUX PUMP"/>
    <property type="match status" value="1"/>
</dbReference>
<evidence type="ECO:0000313" key="5">
    <source>
        <dbReference type="EMBL" id="MRX08295.1"/>
    </source>
</evidence>
<dbReference type="InterPro" id="IPR050739">
    <property type="entry name" value="MFP"/>
</dbReference>
<protein>
    <submittedName>
        <fullName evidence="5">Biotin/lipoyl-binding protein</fullName>
    </submittedName>
</protein>
<keyword evidence="1" id="KW-0175">Coiled coil</keyword>
<dbReference type="Gene3D" id="2.40.30.170">
    <property type="match status" value="1"/>
</dbReference>
<feature type="coiled-coil region" evidence="1">
    <location>
        <begin position="186"/>
        <end position="220"/>
    </location>
</feature>
<evidence type="ECO:0000256" key="1">
    <source>
        <dbReference type="SAM" id="Coils"/>
    </source>
</evidence>
<dbReference type="RefSeq" id="WP_154364769.1">
    <property type="nucleotide sequence ID" value="NZ_WKJM01000007.1"/>
</dbReference>
<dbReference type="Proteomes" id="UP000481037">
    <property type="component" value="Unassembled WGS sequence"/>
</dbReference>
<evidence type="ECO:0000256" key="2">
    <source>
        <dbReference type="SAM" id="Phobius"/>
    </source>
</evidence>
<dbReference type="Pfam" id="PF25917">
    <property type="entry name" value="BSH_RND"/>
    <property type="match status" value="1"/>
</dbReference>
<accession>A0A6L5QEY4</accession>
<keyword evidence="2" id="KW-0472">Membrane</keyword>
<dbReference type="GO" id="GO:0055085">
    <property type="term" value="P:transmembrane transport"/>
    <property type="evidence" value="ECO:0007669"/>
    <property type="project" value="InterPro"/>
</dbReference>
<dbReference type="Gene3D" id="2.40.50.100">
    <property type="match status" value="1"/>
</dbReference>
<dbReference type="EMBL" id="WKJM01000007">
    <property type="protein sequence ID" value="MRX08295.1"/>
    <property type="molecule type" value="Genomic_DNA"/>
</dbReference>
<dbReference type="PANTHER" id="PTHR30386:SF24">
    <property type="entry name" value="MULTIDRUG RESISTANCE EFFLUX PUMP"/>
    <property type="match status" value="1"/>
</dbReference>
<proteinExistence type="predicted"/>
<feature type="transmembrane region" description="Helical" evidence="2">
    <location>
        <begin position="27"/>
        <end position="46"/>
    </location>
</feature>
<reference evidence="5 6" key="1">
    <citation type="submission" date="2019-11" db="EMBL/GenBank/DDBJ databases">
        <title>Novel species isolated from a subtropical stream in China.</title>
        <authorList>
            <person name="Lu H."/>
        </authorList>
    </citation>
    <scope>NUCLEOTIDE SEQUENCE [LARGE SCALE GENOMIC DNA]</scope>
    <source>
        <strain evidence="5 6">FT25W</strain>
    </source>
</reference>
<dbReference type="SUPFAM" id="SSF111369">
    <property type="entry name" value="HlyD-like secretion proteins"/>
    <property type="match status" value="2"/>
</dbReference>